<dbReference type="Proteomes" id="UP000190696">
    <property type="component" value="Unassembled WGS sequence"/>
</dbReference>
<protein>
    <recommendedName>
        <fullName evidence="3">Group-specific protein</fullName>
    </recommendedName>
</protein>
<organism evidence="1 2">
    <name type="scientific">Bacillus mycoides</name>
    <dbReference type="NCBI Taxonomy" id="1405"/>
    <lineage>
        <taxon>Bacteria</taxon>
        <taxon>Bacillati</taxon>
        <taxon>Bacillota</taxon>
        <taxon>Bacilli</taxon>
        <taxon>Bacillales</taxon>
        <taxon>Bacillaceae</taxon>
        <taxon>Bacillus</taxon>
        <taxon>Bacillus cereus group</taxon>
    </lineage>
</organism>
<gene>
    <name evidence="1" type="ORF">BW900_21465</name>
</gene>
<dbReference type="RefSeq" id="WP_000477204.1">
    <property type="nucleotide sequence ID" value="NZ_CP035974.1"/>
</dbReference>
<comment type="caution">
    <text evidence="1">The sequence shown here is derived from an EMBL/GenBank/DDBJ whole genome shotgun (WGS) entry which is preliminary data.</text>
</comment>
<name>A0A1C4CQK6_BACMY</name>
<evidence type="ECO:0008006" key="3">
    <source>
        <dbReference type="Google" id="ProtNLM"/>
    </source>
</evidence>
<evidence type="ECO:0000313" key="1">
    <source>
        <dbReference type="EMBL" id="OOR04590.1"/>
    </source>
</evidence>
<reference evidence="1 2" key="1">
    <citation type="submission" date="2017-01" db="EMBL/GenBank/DDBJ databases">
        <title>Bacillus cereus isolates.</title>
        <authorList>
            <person name="Beno S.M."/>
        </authorList>
    </citation>
    <scope>NUCLEOTIDE SEQUENCE [LARGE SCALE GENOMIC DNA]</scope>
    <source>
        <strain evidence="1 2">FSL W7-1108</strain>
    </source>
</reference>
<proteinExistence type="predicted"/>
<accession>A0A1C4CQK6</accession>
<dbReference type="EMBL" id="MUAI01000023">
    <property type="protein sequence ID" value="OOR04590.1"/>
    <property type="molecule type" value="Genomic_DNA"/>
</dbReference>
<evidence type="ECO:0000313" key="2">
    <source>
        <dbReference type="Proteomes" id="UP000190696"/>
    </source>
</evidence>
<dbReference type="AlphaFoldDB" id="A0A1C4CQK6"/>
<sequence>MFKSSKIIKIVGFIAMAIASLFFPLDLKGKIIIFTFILVLGVMSLGTTNLLEYITNKFKKNRDN</sequence>